<name>A0A1J5PV12_9ZZZZ</name>
<dbReference type="EMBL" id="MLJW01003657">
    <property type="protein sequence ID" value="OIQ71591.1"/>
    <property type="molecule type" value="Genomic_DNA"/>
</dbReference>
<evidence type="ECO:0000313" key="1">
    <source>
        <dbReference type="EMBL" id="OIQ71591.1"/>
    </source>
</evidence>
<reference evidence="1" key="1">
    <citation type="submission" date="2016-10" db="EMBL/GenBank/DDBJ databases">
        <title>Sequence of Gallionella enrichment culture.</title>
        <authorList>
            <person name="Poehlein A."/>
            <person name="Muehling M."/>
            <person name="Daniel R."/>
        </authorList>
    </citation>
    <scope>NUCLEOTIDE SEQUENCE</scope>
</reference>
<dbReference type="AlphaFoldDB" id="A0A1J5PV12"/>
<gene>
    <name evidence="1" type="ORF">GALL_467910</name>
</gene>
<proteinExistence type="predicted"/>
<protein>
    <submittedName>
        <fullName evidence="1">Uncharacterized protein</fullName>
    </submittedName>
</protein>
<organism evidence="1">
    <name type="scientific">mine drainage metagenome</name>
    <dbReference type="NCBI Taxonomy" id="410659"/>
    <lineage>
        <taxon>unclassified sequences</taxon>
        <taxon>metagenomes</taxon>
        <taxon>ecological metagenomes</taxon>
    </lineage>
</organism>
<accession>A0A1J5PV12</accession>
<sequence length="125" mass="14328">MPPELKDIWSAVRRLTPDHALIFADQVDETIKVLGGWNTYAFSGQRQIYLSSYYTVFELRNDRTKLRQILSINDAVLRGSKSPTDVPTRSHYDQMFAVVSVSRAVPSGWTKIYSNRNYAIFQIAP</sequence>
<comment type="caution">
    <text evidence="1">The sequence shown here is derived from an EMBL/GenBank/DDBJ whole genome shotgun (WGS) entry which is preliminary data.</text>
</comment>